<comment type="similarity">
    <text evidence="13">Belongs to the protein kinase superfamily.</text>
</comment>
<dbReference type="PANTHER" id="PTHR24350">
    <property type="entry name" value="SERINE/THREONINE-PROTEIN KINASE IAL-RELATED"/>
    <property type="match status" value="1"/>
</dbReference>
<evidence type="ECO:0000256" key="6">
    <source>
        <dbReference type="ARBA" id="ARBA00022840"/>
    </source>
</evidence>
<gene>
    <name evidence="17 18 19" type="primary">LOC116957677</name>
</gene>
<evidence type="ECO:0000256" key="14">
    <source>
        <dbReference type="SAM" id="MobiDB-lite"/>
    </source>
</evidence>
<keyword evidence="16" id="KW-1185">Reference proteome</keyword>
<feature type="compositionally biased region" description="Gly residues" evidence="14">
    <location>
        <begin position="366"/>
        <end position="394"/>
    </location>
</feature>
<evidence type="ECO:0000313" key="17">
    <source>
        <dbReference type="RefSeq" id="XP_032835878.1"/>
    </source>
</evidence>
<evidence type="ECO:0000256" key="5">
    <source>
        <dbReference type="ARBA" id="ARBA00022777"/>
    </source>
</evidence>
<evidence type="ECO:0000256" key="8">
    <source>
        <dbReference type="ARBA" id="ARBA00048679"/>
    </source>
</evidence>
<dbReference type="RefSeq" id="XP_032835879.1">
    <property type="nucleotide sequence ID" value="XM_032979988.1"/>
</dbReference>
<dbReference type="InterPro" id="IPR011009">
    <property type="entry name" value="Kinase-like_dom_sf"/>
</dbReference>
<evidence type="ECO:0000256" key="12">
    <source>
        <dbReference type="PROSITE-ProRule" id="PRU10141"/>
    </source>
</evidence>
<dbReference type="GO" id="GO:0005524">
    <property type="term" value="F:ATP binding"/>
    <property type="evidence" value="ECO:0007669"/>
    <property type="project" value="UniProtKB-UniRule"/>
</dbReference>
<sequence>MTTRLGDRSPTPHSRHQDEASVLELYRLGRVLGRGSFGLVVEAVNLATGEKCAVKQLNKDKAGGVGVQLLEREVTILKKVQHSNIVRLYEVLETPKRVFLAMELCELGELRSLLEQHGALAESTGRGVVRDVTSAIAYLHQHDIVHRDLKLENILVKAGGVDGANEMRFDVRVTDFGLSVEVGGVGSEALLQATCGTPLYMAPEVLLDHDYSQQCDLWSIGVIAFTLLCGDAPFKGDSREELCHSVCLGQLSFSGPPWGSVSDAAKDAVQGLLKVDPAHRLTARELLDHHWITGEATGSAHRHNVLEMMRLFLDEPGDSPRSPSTTSPLPIRYHHHHQGGDDGDRGSRGGGDGSDDEKRRDRAKRGGGGGRSGGNAIGGRSGGFDGDGSGGGNAGRNTDRRSDSGVAGKSSSIHIGSSSSSSSRIGSSSCW</sequence>
<dbReference type="GO" id="GO:0004674">
    <property type="term" value="F:protein serine/threonine kinase activity"/>
    <property type="evidence" value="ECO:0007669"/>
    <property type="project" value="UniProtKB-KW"/>
</dbReference>
<dbReference type="PROSITE" id="PS00107">
    <property type="entry name" value="PROTEIN_KINASE_ATP"/>
    <property type="match status" value="1"/>
</dbReference>
<evidence type="ECO:0000259" key="15">
    <source>
        <dbReference type="PROSITE" id="PS50011"/>
    </source>
</evidence>
<keyword evidence="4 10" id="KW-0547">Nucleotide-binding</keyword>
<feature type="binding site" evidence="10 12">
    <location>
        <position position="55"/>
    </location>
    <ligand>
        <name>ATP</name>
        <dbReference type="ChEBI" id="CHEBI:30616"/>
    </ligand>
</feature>
<dbReference type="InterPro" id="IPR008271">
    <property type="entry name" value="Ser/Thr_kinase_AS"/>
</dbReference>
<evidence type="ECO:0000256" key="2">
    <source>
        <dbReference type="ARBA" id="ARBA00022527"/>
    </source>
</evidence>
<evidence type="ECO:0000256" key="11">
    <source>
        <dbReference type="PIRSR" id="PIRSR630616-3"/>
    </source>
</evidence>
<evidence type="ECO:0000256" key="3">
    <source>
        <dbReference type="ARBA" id="ARBA00022679"/>
    </source>
</evidence>
<feature type="binding site" evidence="10">
    <location>
        <position position="175"/>
    </location>
    <ligand>
        <name>ATP</name>
        <dbReference type="ChEBI" id="CHEBI:30616"/>
    </ligand>
</feature>
<dbReference type="RefSeq" id="XP_032835880.1">
    <property type="nucleotide sequence ID" value="XM_032979989.1"/>
</dbReference>
<evidence type="ECO:0000256" key="1">
    <source>
        <dbReference type="ARBA" id="ARBA00012513"/>
    </source>
</evidence>
<keyword evidence="2 13" id="KW-0723">Serine/threonine-protein kinase</keyword>
<feature type="compositionally biased region" description="Basic and acidic residues" evidence="14">
    <location>
        <begin position="338"/>
        <end position="347"/>
    </location>
</feature>
<dbReference type="PROSITE" id="PS00108">
    <property type="entry name" value="PROTEIN_KINASE_ST"/>
    <property type="match status" value="1"/>
</dbReference>
<feature type="binding site" evidence="10">
    <location>
        <begin position="152"/>
        <end position="153"/>
    </location>
    <ligand>
        <name>ATP</name>
        <dbReference type="ChEBI" id="CHEBI:30616"/>
    </ligand>
</feature>
<reference evidence="17 18" key="1">
    <citation type="submission" date="2025-04" db="UniProtKB">
        <authorList>
            <consortium name="RefSeq"/>
        </authorList>
    </citation>
    <scope>IDENTIFICATION</scope>
    <source>
        <tissue evidence="17 18">Sperm</tissue>
    </source>
</reference>
<evidence type="ECO:0000256" key="7">
    <source>
        <dbReference type="ARBA" id="ARBA00047899"/>
    </source>
</evidence>
<dbReference type="RefSeq" id="XP_032835878.1">
    <property type="nucleotide sequence ID" value="XM_032979987.1"/>
</dbReference>
<feature type="cross-link" description="Glycyl lysine isopeptide (Lys-Gly) (interchain with G-Cter in SUMO2)" evidence="11">
    <location>
        <position position="150"/>
    </location>
</feature>
<dbReference type="InterPro" id="IPR017441">
    <property type="entry name" value="Protein_kinase_ATP_BS"/>
</dbReference>
<dbReference type="Proteomes" id="UP001318040">
    <property type="component" value="Chromosome 80"/>
</dbReference>
<dbReference type="Pfam" id="PF00069">
    <property type="entry name" value="Pkinase"/>
    <property type="match status" value="1"/>
</dbReference>
<feature type="domain" description="Protein kinase" evidence="15">
    <location>
        <begin position="26"/>
        <end position="292"/>
    </location>
</feature>
<dbReference type="FunFam" id="1.10.510.10:FF:000571">
    <property type="entry name" value="Maternal embryonic leucine zipper kinase"/>
    <property type="match status" value="1"/>
</dbReference>
<dbReference type="InterPro" id="IPR000719">
    <property type="entry name" value="Prot_kinase_dom"/>
</dbReference>
<keyword evidence="5" id="KW-0418">Kinase</keyword>
<evidence type="ECO:0000313" key="19">
    <source>
        <dbReference type="RefSeq" id="XP_032835880.1"/>
    </source>
</evidence>
<comment type="catalytic activity">
    <reaction evidence="7">
        <text>L-threonyl-[protein] + ATP = O-phospho-L-threonyl-[protein] + ADP + H(+)</text>
        <dbReference type="Rhea" id="RHEA:46608"/>
        <dbReference type="Rhea" id="RHEA-COMP:11060"/>
        <dbReference type="Rhea" id="RHEA-COMP:11605"/>
        <dbReference type="ChEBI" id="CHEBI:15378"/>
        <dbReference type="ChEBI" id="CHEBI:30013"/>
        <dbReference type="ChEBI" id="CHEBI:30616"/>
        <dbReference type="ChEBI" id="CHEBI:61977"/>
        <dbReference type="ChEBI" id="CHEBI:456216"/>
        <dbReference type="EC" id="2.7.11.1"/>
    </reaction>
</comment>
<feature type="active site" description="Proton acceptor" evidence="9">
    <location>
        <position position="148"/>
    </location>
</feature>
<keyword evidence="3" id="KW-0808">Transferase</keyword>
<dbReference type="SUPFAM" id="SSF56112">
    <property type="entry name" value="Protein kinase-like (PK-like)"/>
    <property type="match status" value="1"/>
</dbReference>
<organism evidence="16 19">
    <name type="scientific">Petromyzon marinus</name>
    <name type="common">Sea lamprey</name>
    <dbReference type="NCBI Taxonomy" id="7757"/>
    <lineage>
        <taxon>Eukaryota</taxon>
        <taxon>Metazoa</taxon>
        <taxon>Chordata</taxon>
        <taxon>Craniata</taxon>
        <taxon>Vertebrata</taxon>
        <taxon>Cyclostomata</taxon>
        <taxon>Hyperoartia</taxon>
        <taxon>Petromyzontiformes</taxon>
        <taxon>Petromyzontidae</taxon>
        <taxon>Petromyzon</taxon>
    </lineage>
</organism>
<evidence type="ECO:0000256" key="10">
    <source>
        <dbReference type="PIRSR" id="PIRSR630616-2"/>
    </source>
</evidence>
<evidence type="ECO:0000256" key="13">
    <source>
        <dbReference type="RuleBase" id="RU000304"/>
    </source>
</evidence>
<dbReference type="InterPro" id="IPR030616">
    <property type="entry name" value="Aur-like"/>
</dbReference>
<evidence type="ECO:0000256" key="4">
    <source>
        <dbReference type="ARBA" id="ARBA00022741"/>
    </source>
</evidence>
<protein>
    <recommendedName>
        <fullName evidence="1">non-specific serine/threonine protein kinase</fullName>
        <ecNumber evidence="1">2.7.11.1</ecNumber>
    </recommendedName>
</protein>
<accession>A0AAJ7XIS7</accession>
<dbReference type="AlphaFoldDB" id="A0AAJ7XIS7"/>
<keyword evidence="6 10" id="KW-0067">ATP-binding</keyword>
<dbReference type="KEGG" id="pmrn:116957677"/>
<name>A0AAJ7XIS7_PETMA</name>
<evidence type="ECO:0000313" key="18">
    <source>
        <dbReference type="RefSeq" id="XP_032835879.1"/>
    </source>
</evidence>
<comment type="catalytic activity">
    <reaction evidence="8">
        <text>L-seryl-[protein] + ATP = O-phospho-L-seryl-[protein] + ADP + H(+)</text>
        <dbReference type="Rhea" id="RHEA:17989"/>
        <dbReference type="Rhea" id="RHEA-COMP:9863"/>
        <dbReference type="Rhea" id="RHEA-COMP:11604"/>
        <dbReference type="ChEBI" id="CHEBI:15378"/>
        <dbReference type="ChEBI" id="CHEBI:29999"/>
        <dbReference type="ChEBI" id="CHEBI:30616"/>
        <dbReference type="ChEBI" id="CHEBI:83421"/>
        <dbReference type="ChEBI" id="CHEBI:456216"/>
        <dbReference type="EC" id="2.7.11.1"/>
    </reaction>
</comment>
<proteinExistence type="inferred from homology"/>
<dbReference type="SMART" id="SM00220">
    <property type="entry name" value="S_TKc"/>
    <property type="match status" value="1"/>
</dbReference>
<evidence type="ECO:0000256" key="9">
    <source>
        <dbReference type="PIRSR" id="PIRSR630616-1"/>
    </source>
</evidence>
<feature type="region of interest" description="Disordered" evidence="14">
    <location>
        <begin position="314"/>
        <end position="431"/>
    </location>
</feature>
<dbReference type="FunFam" id="3.30.200.20:FF:000042">
    <property type="entry name" value="Aurora kinase A"/>
    <property type="match status" value="1"/>
</dbReference>
<feature type="compositionally biased region" description="Low complexity" evidence="14">
    <location>
        <begin position="408"/>
        <end position="431"/>
    </location>
</feature>
<dbReference type="Gene3D" id="1.10.510.10">
    <property type="entry name" value="Transferase(Phosphotransferase) domain 1"/>
    <property type="match status" value="1"/>
</dbReference>
<feature type="compositionally biased region" description="Low complexity" evidence="14">
    <location>
        <begin position="319"/>
        <end position="330"/>
    </location>
</feature>
<dbReference type="PROSITE" id="PS50011">
    <property type="entry name" value="PROTEIN_KINASE_DOM"/>
    <property type="match status" value="1"/>
</dbReference>
<evidence type="ECO:0000313" key="16">
    <source>
        <dbReference type="Proteomes" id="UP001318040"/>
    </source>
</evidence>
<dbReference type="EC" id="2.7.11.1" evidence="1"/>